<dbReference type="Pfam" id="PF17293">
    <property type="entry name" value="Arm-DNA-bind_5"/>
    <property type="match status" value="1"/>
</dbReference>
<dbReference type="GO" id="GO:0015074">
    <property type="term" value="P:DNA integration"/>
    <property type="evidence" value="ECO:0007669"/>
    <property type="project" value="InterPro"/>
</dbReference>
<dbReference type="Pfam" id="PF13102">
    <property type="entry name" value="Phage_int_SAM_5"/>
    <property type="match status" value="1"/>
</dbReference>
<dbReference type="SUPFAM" id="SSF56349">
    <property type="entry name" value="DNA breaking-rejoining enzymes"/>
    <property type="match status" value="1"/>
</dbReference>
<dbReference type="InterPro" id="IPR010998">
    <property type="entry name" value="Integrase_recombinase_N"/>
</dbReference>
<dbReference type="EMBL" id="QLLQ01000002">
    <property type="protein sequence ID" value="RAJ26588.1"/>
    <property type="molecule type" value="Genomic_DNA"/>
</dbReference>
<keyword evidence="3" id="KW-0233">DNA recombination</keyword>
<keyword evidence="6" id="KW-1185">Reference proteome</keyword>
<dbReference type="InterPro" id="IPR035386">
    <property type="entry name" value="Arm-DNA-bind_5"/>
</dbReference>
<evidence type="ECO:0000256" key="1">
    <source>
        <dbReference type="ARBA" id="ARBA00008857"/>
    </source>
</evidence>
<reference evidence="5 6" key="1">
    <citation type="submission" date="2018-06" db="EMBL/GenBank/DDBJ databases">
        <title>Genomic Encyclopedia of Archaeal and Bacterial Type Strains, Phase II (KMG-II): from individual species to whole genera.</title>
        <authorList>
            <person name="Goeker M."/>
        </authorList>
    </citation>
    <scope>NUCLEOTIDE SEQUENCE [LARGE SCALE GENOMIC DNA]</scope>
    <source>
        <strain evidence="5 6">DSM 12408</strain>
    </source>
</reference>
<dbReference type="GO" id="GO:0006310">
    <property type="term" value="P:DNA recombination"/>
    <property type="evidence" value="ECO:0007669"/>
    <property type="project" value="UniProtKB-KW"/>
</dbReference>
<dbReference type="OrthoDB" id="1098628at2"/>
<name>A0A1A7QZM3_9FLAO</name>
<organism evidence="5 6">
    <name type="scientific">Gelidibacter algens</name>
    <dbReference type="NCBI Taxonomy" id="49280"/>
    <lineage>
        <taxon>Bacteria</taxon>
        <taxon>Pseudomonadati</taxon>
        <taxon>Bacteroidota</taxon>
        <taxon>Flavobacteriia</taxon>
        <taxon>Flavobacteriales</taxon>
        <taxon>Flavobacteriaceae</taxon>
        <taxon>Gelidibacter</taxon>
    </lineage>
</organism>
<dbReference type="Proteomes" id="UP000248987">
    <property type="component" value="Unassembled WGS sequence"/>
</dbReference>
<dbReference type="Pfam" id="PF00589">
    <property type="entry name" value="Phage_integrase"/>
    <property type="match status" value="1"/>
</dbReference>
<keyword evidence="2" id="KW-0238">DNA-binding</keyword>
<dbReference type="AlphaFoldDB" id="A0A1A7QZM3"/>
<evidence type="ECO:0000259" key="4">
    <source>
        <dbReference type="PROSITE" id="PS51898"/>
    </source>
</evidence>
<dbReference type="PANTHER" id="PTHR30349:SF64">
    <property type="entry name" value="PROPHAGE INTEGRASE INTD-RELATED"/>
    <property type="match status" value="1"/>
</dbReference>
<dbReference type="PANTHER" id="PTHR30349">
    <property type="entry name" value="PHAGE INTEGRASE-RELATED"/>
    <property type="match status" value="1"/>
</dbReference>
<dbReference type="InterPro" id="IPR013762">
    <property type="entry name" value="Integrase-like_cat_sf"/>
</dbReference>
<dbReference type="InterPro" id="IPR050090">
    <property type="entry name" value="Tyrosine_recombinase_XerCD"/>
</dbReference>
<comment type="caution">
    <text evidence="5">The sequence shown here is derived from an EMBL/GenBank/DDBJ whole genome shotgun (WGS) entry which is preliminary data.</text>
</comment>
<dbReference type="Gene3D" id="1.10.150.130">
    <property type="match status" value="1"/>
</dbReference>
<dbReference type="InterPro" id="IPR002104">
    <property type="entry name" value="Integrase_catalytic"/>
</dbReference>
<dbReference type="GO" id="GO:0003677">
    <property type="term" value="F:DNA binding"/>
    <property type="evidence" value="ECO:0007669"/>
    <property type="project" value="UniProtKB-KW"/>
</dbReference>
<dbReference type="RefSeq" id="WP_066435159.1">
    <property type="nucleotide sequence ID" value="NZ_LZRN01000025.1"/>
</dbReference>
<dbReference type="STRING" id="49280.A9996_11980"/>
<sequence>MQTNTTFAVIFYTRKSRSNANELNIFARITCNQKRSEISLKRCTLLRDWDSNKNRARGSSFKTKVLNTYLDQVYSHLLDCHKQLLEEGKIITANAVKARYLGLDENHKTLTELMTYHNTNMVSILKYGTMKNYYTTERYLLKYLSKVSKVDDIYLKQLNYRFICDFEQFLRAYRNPKKELVLSNNGVMKHMERFKKMVNLAVKLEWIPKNPFNQFQLKFDKFDRQFLTERELELIENTHYTNARLERVKDCFMFSCYTGLSYIDVRELTLNHITLGIDNNYWIFTKREKTNETVKIPILPKALAIIEKYRDEAEKTNNKIILPLSSNQKTNKYLKEIVLDCGIHKNITFHVARHTFATTVMLSNGVPIETVSKLLGHNKLSTTQIYARVVESKISEDIDNLLIRFETKKLKPKTQTKQTIF</sequence>
<evidence type="ECO:0000256" key="3">
    <source>
        <dbReference type="ARBA" id="ARBA00023172"/>
    </source>
</evidence>
<dbReference type="Gene3D" id="1.10.443.10">
    <property type="entry name" value="Intergrase catalytic core"/>
    <property type="match status" value="1"/>
</dbReference>
<dbReference type="PROSITE" id="PS51898">
    <property type="entry name" value="TYR_RECOMBINASE"/>
    <property type="match status" value="1"/>
</dbReference>
<dbReference type="CDD" id="cd01185">
    <property type="entry name" value="INTN1_C_like"/>
    <property type="match status" value="1"/>
</dbReference>
<feature type="domain" description="Tyr recombinase" evidence="4">
    <location>
        <begin position="222"/>
        <end position="399"/>
    </location>
</feature>
<proteinExistence type="inferred from homology"/>
<dbReference type="InterPro" id="IPR011010">
    <property type="entry name" value="DNA_brk_join_enz"/>
</dbReference>
<gene>
    <name evidence="5" type="ORF">LX77_00842</name>
</gene>
<evidence type="ECO:0000313" key="5">
    <source>
        <dbReference type="EMBL" id="RAJ26588.1"/>
    </source>
</evidence>
<protein>
    <submittedName>
        <fullName evidence="5">Site-specific recombinase XerD</fullName>
    </submittedName>
</protein>
<dbReference type="InterPro" id="IPR025269">
    <property type="entry name" value="SAM-like_dom"/>
</dbReference>
<evidence type="ECO:0000313" key="6">
    <source>
        <dbReference type="Proteomes" id="UP000248987"/>
    </source>
</evidence>
<accession>A0A1A7QZM3</accession>
<comment type="similarity">
    <text evidence="1">Belongs to the 'phage' integrase family.</text>
</comment>
<evidence type="ECO:0000256" key="2">
    <source>
        <dbReference type="ARBA" id="ARBA00023125"/>
    </source>
</evidence>